<feature type="chain" id="PRO_5039122798" evidence="8">
    <location>
        <begin position="20"/>
        <end position="352"/>
    </location>
</feature>
<dbReference type="RefSeq" id="WP_092103379.1">
    <property type="nucleotide sequence ID" value="NZ_LT629739.1"/>
</dbReference>
<dbReference type="OrthoDB" id="5296019at2"/>
<dbReference type="InterPro" id="IPR006127">
    <property type="entry name" value="ZnuA-like"/>
</dbReference>
<dbReference type="PANTHER" id="PTHR42953">
    <property type="entry name" value="HIGH-AFFINITY ZINC UPTAKE SYSTEM PROTEIN ZNUA-RELATED"/>
    <property type="match status" value="1"/>
</dbReference>
<keyword evidence="3" id="KW-0479">Metal-binding</keyword>
<evidence type="ECO:0000256" key="8">
    <source>
        <dbReference type="SAM" id="SignalP"/>
    </source>
</evidence>
<comment type="similarity">
    <text evidence="5">Belongs to the bacterial solute-binding protein 9 family.</text>
</comment>
<dbReference type="GO" id="GO:0030001">
    <property type="term" value="P:metal ion transport"/>
    <property type="evidence" value="ECO:0007669"/>
    <property type="project" value="InterPro"/>
</dbReference>
<keyword evidence="2 5" id="KW-0813">Transport</keyword>
<dbReference type="PRINTS" id="PR00690">
    <property type="entry name" value="ADHESNFAMILY"/>
</dbReference>
<dbReference type="AlphaFoldDB" id="A0A1H1N0C7"/>
<keyword evidence="4 8" id="KW-0732">Signal</keyword>
<dbReference type="GO" id="GO:0046872">
    <property type="term" value="F:metal ion binding"/>
    <property type="evidence" value="ECO:0007669"/>
    <property type="project" value="UniProtKB-KW"/>
</dbReference>
<feature type="signal peptide" evidence="8">
    <location>
        <begin position="1"/>
        <end position="19"/>
    </location>
</feature>
<sequence>MRSSLLGIMSGAIALTTVAALSGCGGQASGSTELSVVASTNVYADIVSQVAGDFAKVTAVIDDPNQDPHSYEATTQDRLKLSKADLVVQNGGGYDSFMTTMLEASGADVDTIDTVSISGLPGSEDVGNEPHDHGDEEANGGGHVHEHGEEEAGDHEHSEEGHDHEHAGEEAHEHGAFNEHLWYSVPTMTKLVDEVATHLGEAEPEHQDDFAANADEYKKTLQGLQAQIDAAKTKHEGDAVAATEPVPLWLFEDMGLENITSDEFLEAVEEGNDVPPLVLKEAEEQISSGDAVLLGYNTQAAGPQAEQLKSTAEESDVPVVDLGETMPADAHYADWMGDYITEISTALEGHEH</sequence>
<evidence type="ECO:0000256" key="4">
    <source>
        <dbReference type="ARBA" id="ARBA00022729"/>
    </source>
</evidence>
<dbReference type="GO" id="GO:0030313">
    <property type="term" value="C:cell envelope"/>
    <property type="evidence" value="ECO:0007669"/>
    <property type="project" value="UniProtKB-SubCell"/>
</dbReference>
<dbReference type="EMBL" id="LT629739">
    <property type="protein sequence ID" value="SDR92347.1"/>
    <property type="molecule type" value="Genomic_DNA"/>
</dbReference>
<reference evidence="9" key="1">
    <citation type="submission" date="2016-10" db="EMBL/GenBank/DDBJ databases">
        <authorList>
            <person name="Varghese N."/>
            <person name="Submissions S."/>
        </authorList>
    </citation>
    <scope>NUCLEOTIDE SEQUENCE [LARGE SCALE GENOMIC DNA]</scope>
    <source>
        <strain evidence="9">DSM 22082</strain>
    </source>
</reference>
<dbReference type="PROSITE" id="PS51257">
    <property type="entry name" value="PROKAR_LIPOPROTEIN"/>
    <property type="match status" value="1"/>
</dbReference>
<proteinExistence type="inferred from homology"/>
<evidence type="ECO:0000256" key="5">
    <source>
        <dbReference type="RuleBase" id="RU003512"/>
    </source>
</evidence>
<dbReference type="PANTHER" id="PTHR42953:SF1">
    <property type="entry name" value="METAL-BINDING PROTEIN HI_0362-RELATED"/>
    <property type="match status" value="1"/>
</dbReference>
<dbReference type="STRING" id="629680.SAMN04489751_0811"/>
<evidence type="ECO:0000256" key="6">
    <source>
        <dbReference type="SAM" id="Coils"/>
    </source>
</evidence>
<dbReference type="GO" id="GO:0007155">
    <property type="term" value="P:cell adhesion"/>
    <property type="evidence" value="ECO:0007669"/>
    <property type="project" value="InterPro"/>
</dbReference>
<dbReference type="SUPFAM" id="SSF53807">
    <property type="entry name" value="Helical backbone' metal receptor"/>
    <property type="match status" value="1"/>
</dbReference>
<evidence type="ECO:0000313" key="9">
    <source>
        <dbReference type="EMBL" id="SDR92347.1"/>
    </source>
</evidence>
<gene>
    <name evidence="9" type="ORF">SAMN04489751_0811</name>
</gene>
<feature type="region of interest" description="Disordered" evidence="7">
    <location>
        <begin position="114"/>
        <end position="171"/>
    </location>
</feature>
<dbReference type="Pfam" id="PF01297">
    <property type="entry name" value="ZnuA"/>
    <property type="match status" value="1"/>
</dbReference>
<dbReference type="Gene3D" id="3.40.50.1980">
    <property type="entry name" value="Nitrogenase molybdenum iron protein domain"/>
    <property type="match status" value="1"/>
</dbReference>
<dbReference type="InterPro" id="IPR006128">
    <property type="entry name" value="Lipoprotein_PsaA-like"/>
</dbReference>
<feature type="coiled-coil region" evidence="6">
    <location>
        <begin position="207"/>
        <end position="234"/>
    </location>
</feature>
<dbReference type="Proteomes" id="UP000199700">
    <property type="component" value="Chromosome"/>
</dbReference>
<comment type="subcellular location">
    <subcellularLocation>
        <location evidence="1">Cell envelope</location>
    </subcellularLocation>
</comment>
<feature type="compositionally biased region" description="Basic and acidic residues" evidence="7">
    <location>
        <begin position="143"/>
        <end position="171"/>
    </location>
</feature>
<protein>
    <submittedName>
        <fullName evidence="9">Zinc/manganese transport system substrate-binding protein</fullName>
    </submittedName>
</protein>
<evidence type="ECO:0000313" key="10">
    <source>
        <dbReference type="Proteomes" id="UP000199700"/>
    </source>
</evidence>
<dbReference type="InterPro" id="IPR050492">
    <property type="entry name" value="Bact_metal-bind_prot9"/>
</dbReference>
<accession>A0A1H1N0C7</accession>
<keyword evidence="10" id="KW-1185">Reference proteome</keyword>
<evidence type="ECO:0000256" key="1">
    <source>
        <dbReference type="ARBA" id="ARBA00004196"/>
    </source>
</evidence>
<evidence type="ECO:0000256" key="3">
    <source>
        <dbReference type="ARBA" id="ARBA00022723"/>
    </source>
</evidence>
<name>A0A1H1N0C7_BRESA</name>
<keyword evidence="6" id="KW-0175">Coiled coil</keyword>
<organism evidence="9 10">
    <name type="scientific">Brevibacterium sandarakinum</name>
    <dbReference type="NCBI Taxonomy" id="629680"/>
    <lineage>
        <taxon>Bacteria</taxon>
        <taxon>Bacillati</taxon>
        <taxon>Actinomycetota</taxon>
        <taxon>Actinomycetes</taxon>
        <taxon>Micrococcales</taxon>
        <taxon>Brevibacteriaceae</taxon>
        <taxon>Brevibacterium</taxon>
    </lineage>
</organism>
<evidence type="ECO:0000256" key="2">
    <source>
        <dbReference type="ARBA" id="ARBA00022448"/>
    </source>
</evidence>
<evidence type="ECO:0000256" key="7">
    <source>
        <dbReference type="SAM" id="MobiDB-lite"/>
    </source>
</evidence>